<proteinExistence type="predicted"/>
<keyword evidence="3" id="KW-1185">Reference proteome</keyword>
<sequence>MWRTVTLAVRRKWGQRAWSPTATTSGAAPANGISAQEALQIAYRPMPPSETVEYEEDFGHNLMIHREYISKRCRDRVSFEISALSYSETELHRGKQHLAGIMNRERRGVSVGASGAPDDQVSMETDVDPNTREVLSARYLFNEKRLQFCDRFQTFFQSRLEGETGDPARNGDTQYLFSLMEACAVIYGCETDAARETYYRMFLQLDLDTLEEEEEALRNRIAEAKLVQQILQNKERGCRRTLNDRIQPSTAAWVA</sequence>
<keyword evidence="1" id="KW-0175">Coiled coil</keyword>
<dbReference type="VEuPathDB" id="TriTrypDB:TcIL3000_0_14830"/>
<comment type="caution">
    <text evidence="2">The sequence shown here is derived from an EMBL/GenBank/DDBJ whole genome shotgun (WGS) entry which is preliminary data.</text>
</comment>
<name>F9WGY1_TRYCI</name>
<evidence type="ECO:0000313" key="3">
    <source>
        <dbReference type="Proteomes" id="UP000000702"/>
    </source>
</evidence>
<dbReference type="Proteomes" id="UP000000702">
    <property type="component" value="Unassembled WGS sequence"/>
</dbReference>
<dbReference type="EMBL" id="CAEQ01002348">
    <property type="protein sequence ID" value="CCD16569.1"/>
    <property type="molecule type" value="Genomic_DNA"/>
</dbReference>
<reference evidence="2 3" key="2">
    <citation type="journal article" date="2012" name="Proc. Natl. Acad. Sci. U.S.A.">
        <title>Antigenic diversity is generated by distinct evolutionary mechanisms in African trypanosome species.</title>
        <authorList>
            <person name="Jackson A.P."/>
            <person name="Berry A."/>
            <person name="Aslett M."/>
            <person name="Allison H.C."/>
            <person name="Burton P."/>
            <person name="Vavrova-Anderson J."/>
            <person name="Brown R."/>
            <person name="Browne H."/>
            <person name="Corton N."/>
            <person name="Hauser H."/>
            <person name="Gamble J."/>
            <person name="Gilderthorp R."/>
            <person name="Marcello L."/>
            <person name="McQuillan J."/>
            <person name="Otto T.D."/>
            <person name="Quail M.A."/>
            <person name="Sanders M.J."/>
            <person name="van Tonder A."/>
            <person name="Ginger M.L."/>
            <person name="Field M.C."/>
            <person name="Barry J.D."/>
            <person name="Hertz-Fowler C."/>
            <person name="Berriman M."/>
        </authorList>
    </citation>
    <scope>NUCLEOTIDE SEQUENCE [LARGE SCALE GENOMIC DNA]</scope>
    <source>
        <strain evidence="2 3">IL3000</strain>
    </source>
</reference>
<organism evidence="2 3">
    <name type="scientific">Trypanosoma congolense (strain IL3000)</name>
    <dbReference type="NCBI Taxonomy" id="1068625"/>
    <lineage>
        <taxon>Eukaryota</taxon>
        <taxon>Discoba</taxon>
        <taxon>Euglenozoa</taxon>
        <taxon>Kinetoplastea</taxon>
        <taxon>Metakinetoplastina</taxon>
        <taxon>Trypanosomatida</taxon>
        <taxon>Trypanosomatidae</taxon>
        <taxon>Trypanosoma</taxon>
        <taxon>Nannomonas</taxon>
    </lineage>
</organism>
<evidence type="ECO:0000256" key="1">
    <source>
        <dbReference type="SAM" id="Coils"/>
    </source>
</evidence>
<feature type="coiled-coil region" evidence="1">
    <location>
        <begin position="200"/>
        <end position="234"/>
    </location>
</feature>
<dbReference type="AlphaFoldDB" id="F9WGY1"/>
<accession>F9WGY1</accession>
<protein>
    <submittedName>
        <fullName evidence="2">WGS project CAEQ00000000 data, annotated contig 570</fullName>
    </submittedName>
</protein>
<evidence type="ECO:0000313" key="2">
    <source>
        <dbReference type="EMBL" id="CCD16569.1"/>
    </source>
</evidence>
<gene>
    <name evidence="2" type="ORF">TCIL3000_0_14830</name>
</gene>
<reference evidence="3" key="1">
    <citation type="submission" date="2011-07" db="EMBL/GenBank/DDBJ databases">
        <title>Divergent evolution of antigenic variation in African trypanosomes.</title>
        <authorList>
            <person name="Jackson A.P."/>
            <person name="Berry A."/>
            <person name="Allison H.C."/>
            <person name="Burton P."/>
            <person name="Anderson J."/>
            <person name="Aslett M."/>
            <person name="Brown R."/>
            <person name="Corton N."/>
            <person name="Harris D."/>
            <person name="Hauser H."/>
            <person name="Gamble J."/>
            <person name="Gilderthorp R."/>
            <person name="McQuillan J."/>
            <person name="Quail M.A."/>
            <person name="Sanders M."/>
            <person name="Van Tonder A."/>
            <person name="Ginger M.L."/>
            <person name="Donelson J.E."/>
            <person name="Field M.C."/>
            <person name="Barry J.D."/>
            <person name="Berriman M."/>
            <person name="Hertz-Fowler C."/>
        </authorList>
    </citation>
    <scope>NUCLEOTIDE SEQUENCE [LARGE SCALE GENOMIC DNA]</scope>
    <source>
        <strain evidence="3">IL3000</strain>
    </source>
</reference>